<dbReference type="STRING" id="13035.Dacsa_2721"/>
<evidence type="ECO:0000313" key="2">
    <source>
        <dbReference type="Proteomes" id="UP000010482"/>
    </source>
</evidence>
<sequence length="61" mass="7645">MSKIEKLEENVRNLSPEEFSQFREWFYELENERWDQEIEMDFEAGKFDRLIEKARQEFAPR</sequence>
<accession>K9YXS4</accession>
<reference evidence="1" key="1">
    <citation type="submission" date="2012-04" db="EMBL/GenBank/DDBJ databases">
        <title>Finished genome of Dactylococcopsis salina PCC 8305.</title>
        <authorList>
            <consortium name="US DOE Joint Genome Institute"/>
            <person name="Gugger M."/>
            <person name="Coursin T."/>
            <person name="Rippka R."/>
            <person name="Tandeau De Marsac N."/>
            <person name="Huntemann M."/>
            <person name="Wei C.-L."/>
            <person name="Han J."/>
            <person name="Detter J.C."/>
            <person name="Han C."/>
            <person name="Tapia R."/>
            <person name="Daligault H."/>
            <person name="Chen A."/>
            <person name="Krypides N."/>
            <person name="Mavromatis K."/>
            <person name="Markowitz V."/>
            <person name="Szeto E."/>
            <person name="Ivanova N."/>
            <person name="Ovchinnikova G."/>
            <person name="Pagani I."/>
            <person name="Pati A."/>
            <person name="Goodwin L."/>
            <person name="Peters L."/>
            <person name="Pitluck S."/>
            <person name="Woyke T."/>
            <person name="Kerfeld C."/>
        </authorList>
    </citation>
    <scope>NUCLEOTIDE SEQUENCE [LARGE SCALE GENOMIC DNA]</scope>
    <source>
        <strain evidence="1">PCC 8305</strain>
    </source>
</reference>
<name>K9YXS4_DACS8</name>
<evidence type="ECO:0000313" key="1">
    <source>
        <dbReference type="EMBL" id="AFZ51297.1"/>
    </source>
</evidence>
<proteinExistence type="predicted"/>
<dbReference type="RefSeq" id="WP_015230286.1">
    <property type="nucleotide sequence ID" value="NC_019780.1"/>
</dbReference>
<dbReference type="Proteomes" id="UP000010482">
    <property type="component" value="Chromosome"/>
</dbReference>
<gene>
    <name evidence="1" type="ORF">Dacsa_2721</name>
</gene>
<dbReference type="EMBL" id="CP003944">
    <property type="protein sequence ID" value="AFZ51297.1"/>
    <property type="molecule type" value="Genomic_DNA"/>
</dbReference>
<dbReference type="OrthoDB" id="9800707at2"/>
<dbReference type="AlphaFoldDB" id="K9YXS4"/>
<protein>
    <submittedName>
        <fullName evidence="1">Uncharacterized protein</fullName>
    </submittedName>
</protein>
<keyword evidence="2" id="KW-1185">Reference proteome</keyword>
<dbReference type="KEGG" id="dsl:Dacsa_2721"/>
<organism evidence="1 2">
    <name type="scientific">Dactylococcopsis salina (strain PCC 8305)</name>
    <name type="common">Myxobactron salinum</name>
    <dbReference type="NCBI Taxonomy" id="13035"/>
    <lineage>
        <taxon>Bacteria</taxon>
        <taxon>Bacillati</taxon>
        <taxon>Cyanobacteriota</taxon>
        <taxon>Cyanophyceae</taxon>
        <taxon>Nodosilineales</taxon>
        <taxon>Cymatolegaceae</taxon>
        <taxon>Dactylococcopsis</taxon>
    </lineage>
</organism>
<dbReference type="HOGENOM" id="CLU_193486_0_0_3"/>